<dbReference type="RefSeq" id="WP_046346931.1">
    <property type="nucleotide sequence ID" value="NZ_BBWU01000003.1"/>
</dbReference>
<dbReference type="Gene3D" id="3.60.15.10">
    <property type="entry name" value="Ribonuclease Z/Hydroxyacylglutathione hydrolase-like"/>
    <property type="match status" value="1"/>
</dbReference>
<evidence type="ECO:0000259" key="2">
    <source>
        <dbReference type="SMART" id="SM00849"/>
    </source>
</evidence>
<keyword evidence="4" id="KW-1185">Reference proteome</keyword>
<feature type="domain" description="Metallo-beta-lactamase" evidence="2">
    <location>
        <begin position="25"/>
        <end position="223"/>
    </location>
</feature>
<dbReference type="PANTHER" id="PTHR43102">
    <property type="entry name" value="SLR1143 PROTEIN"/>
    <property type="match status" value="1"/>
</dbReference>
<dbReference type="STRING" id="1219043.SCH01S_03_00410"/>
<dbReference type="SMART" id="SM00065">
    <property type="entry name" value="GAF"/>
    <property type="match status" value="1"/>
</dbReference>
<reference evidence="3 4" key="1">
    <citation type="submission" date="2015-04" db="EMBL/GenBank/DDBJ databases">
        <title>Whole genome shotgun sequence of Sphingomonas changbaiensis NBRC 104936.</title>
        <authorList>
            <person name="Katano-Makiyama Y."/>
            <person name="Hosoyama A."/>
            <person name="Hashimoto M."/>
            <person name="Noguchi M."/>
            <person name="Tsuchikane K."/>
            <person name="Ohji S."/>
            <person name="Yamazoe A."/>
            <person name="Ichikawa N."/>
            <person name="Kimura A."/>
            <person name="Fujita N."/>
        </authorList>
    </citation>
    <scope>NUCLEOTIDE SEQUENCE [LARGE SCALE GENOMIC DNA]</scope>
    <source>
        <strain evidence="3 4">NBRC 104936</strain>
    </source>
</reference>
<dbReference type="OrthoDB" id="9812260at2"/>
<evidence type="ECO:0000313" key="3">
    <source>
        <dbReference type="EMBL" id="GAO38067.1"/>
    </source>
</evidence>
<dbReference type="CDD" id="cd07715">
    <property type="entry name" value="TaR3-like_MBL-fold"/>
    <property type="match status" value="1"/>
</dbReference>
<gene>
    <name evidence="3" type="ORF">SCH01S_03_00410</name>
</gene>
<protein>
    <recommendedName>
        <fullName evidence="5">GAF domain-containing protein</fullName>
    </recommendedName>
</protein>
<feature type="domain" description="GAF" evidence="1">
    <location>
        <begin position="452"/>
        <end position="590"/>
    </location>
</feature>
<evidence type="ECO:0000259" key="1">
    <source>
        <dbReference type="SMART" id="SM00065"/>
    </source>
</evidence>
<dbReference type="Gene3D" id="3.30.450.40">
    <property type="match status" value="1"/>
</dbReference>
<dbReference type="Pfam" id="PF12706">
    <property type="entry name" value="Lactamase_B_2"/>
    <property type="match status" value="1"/>
</dbReference>
<comment type="caution">
    <text evidence="3">The sequence shown here is derived from an EMBL/GenBank/DDBJ whole genome shotgun (WGS) entry which is preliminary data.</text>
</comment>
<dbReference type="SUPFAM" id="SSF55781">
    <property type="entry name" value="GAF domain-like"/>
    <property type="match status" value="1"/>
</dbReference>
<evidence type="ECO:0008006" key="5">
    <source>
        <dbReference type="Google" id="ProtNLM"/>
    </source>
</evidence>
<dbReference type="SUPFAM" id="SSF56281">
    <property type="entry name" value="Metallo-hydrolase/oxidoreductase"/>
    <property type="match status" value="1"/>
</dbReference>
<dbReference type="Proteomes" id="UP000033202">
    <property type="component" value="Unassembled WGS sequence"/>
</dbReference>
<dbReference type="InterPro" id="IPR001279">
    <property type="entry name" value="Metallo-B-lactamas"/>
</dbReference>
<dbReference type="SMART" id="SM00849">
    <property type="entry name" value="Lactamase_B"/>
    <property type="match status" value="1"/>
</dbReference>
<dbReference type="AlphaFoldDB" id="A0A0E9MJU6"/>
<dbReference type="Pfam" id="PF01590">
    <property type="entry name" value="GAF"/>
    <property type="match status" value="1"/>
</dbReference>
<sequence>MKIRFWGTRGSLAKPGPSTVRFGGNTSCVEVISAAGTRLVIDCGTGAHELGQAILREGGDSHGHVLISHTHWDHIQGIPFFAPLFVPGHSWDIYAPQGFGESLKDTLAGQMEYTYFPVTPEAFGAQVRYHNLGEGSFTIDDFTIRTRYLNHPALTLAFRVEADGASFAYSCDHEPHSRELAVGEGMIHGEDLAHAEFMAGVDLVIHDAQYVAEEYQEKQGWGHSTVEYAVTIGRAAGADQLALTHHDPSRTDDQIDEILARIQAQIGAGKPRVFAAFEGLEVQIGSQEPDAPRAAAPNLESAIRTGPEQEGAIVMLIAPDDEIAARVERAAAPEPVRLLRAESLDQAAAMLGERRPSLVLVQDGAEMQPFVPVRLAGADESGETHFVLLGGTGAADRGYADRLEEPWSVEYARTRIRTWLMRAECHWARPAVPDDEAERIAALRRLGLLDTPPEERFDRHTRIASALFKVPIALVSLIDEDRQWFKSCFGTDVCESSRETSFCAHAVASGEMLIVPDALHDDRFRDNPMVCDGPRIRFYAGALIHSPEGKRIGTLCILDIRPRNLSAEEIALLKDVASAVEAEICGPRLKAA</sequence>
<dbReference type="InterPro" id="IPR003018">
    <property type="entry name" value="GAF"/>
</dbReference>
<dbReference type="InterPro" id="IPR036866">
    <property type="entry name" value="RibonucZ/Hydroxyglut_hydro"/>
</dbReference>
<accession>A0A0E9MJU6</accession>
<organism evidence="3 4">
    <name type="scientific">Sphingomonas changbaiensis NBRC 104936</name>
    <dbReference type="NCBI Taxonomy" id="1219043"/>
    <lineage>
        <taxon>Bacteria</taxon>
        <taxon>Pseudomonadati</taxon>
        <taxon>Pseudomonadota</taxon>
        <taxon>Alphaproteobacteria</taxon>
        <taxon>Sphingomonadales</taxon>
        <taxon>Sphingomonadaceae</taxon>
        <taxon>Sphingomonas</taxon>
    </lineage>
</organism>
<evidence type="ECO:0000313" key="4">
    <source>
        <dbReference type="Proteomes" id="UP000033202"/>
    </source>
</evidence>
<dbReference type="InterPro" id="IPR029016">
    <property type="entry name" value="GAF-like_dom_sf"/>
</dbReference>
<proteinExistence type="predicted"/>
<name>A0A0E9MJU6_9SPHN</name>
<dbReference type="PANTHER" id="PTHR43102:SF2">
    <property type="entry name" value="GAF DOMAIN-CONTAINING PROTEIN"/>
    <property type="match status" value="1"/>
</dbReference>
<dbReference type="EMBL" id="BBWU01000003">
    <property type="protein sequence ID" value="GAO38067.1"/>
    <property type="molecule type" value="Genomic_DNA"/>
</dbReference>